<name>A0A8X7SIP2_BRACI</name>
<evidence type="ECO:0000313" key="4">
    <source>
        <dbReference type="Proteomes" id="UP000886595"/>
    </source>
</evidence>
<dbReference type="EMBL" id="JAAMPC010000006">
    <property type="protein sequence ID" value="KAG2307128.1"/>
    <property type="molecule type" value="Genomic_DNA"/>
</dbReference>
<protein>
    <submittedName>
        <fullName evidence="3">Uncharacterized protein</fullName>
    </submittedName>
</protein>
<feature type="region of interest" description="Disordered" evidence="1">
    <location>
        <begin position="48"/>
        <end position="67"/>
    </location>
</feature>
<evidence type="ECO:0000313" key="3">
    <source>
        <dbReference type="EMBL" id="KAG2307128.1"/>
    </source>
</evidence>
<gene>
    <name evidence="3" type="ORF">Bca52824_026876</name>
</gene>
<feature type="signal peptide" evidence="2">
    <location>
        <begin position="1"/>
        <end position="21"/>
    </location>
</feature>
<proteinExistence type="predicted"/>
<reference evidence="3 4" key="1">
    <citation type="submission" date="2020-02" db="EMBL/GenBank/DDBJ databases">
        <authorList>
            <person name="Ma Q."/>
            <person name="Huang Y."/>
            <person name="Song X."/>
            <person name="Pei D."/>
        </authorList>
    </citation>
    <scope>NUCLEOTIDE SEQUENCE [LARGE SCALE GENOMIC DNA]</scope>
    <source>
        <strain evidence="3">Sxm20200214</strain>
        <tissue evidence="3">Leaf</tissue>
    </source>
</reference>
<evidence type="ECO:0000256" key="2">
    <source>
        <dbReference type="SAM" id="SignalP"/>
    </source>
</evidence>
<keyword evidence="2" id="KW-0732">Signal</keyword>
<comment type="caution">
    <text evidence="3">The sequence shown here is derived from an EMBL/GenBank/DDBJ whole genome shotgun (WGS) entry which is preliminary data.</text>
</comment>
<feature type="chain" id="PRO_5036499253" evidence="2">
    <location>
        <begin position="22"/>
        <end position="100"/>
    </location>
</feature>
<dbReference type="AlphaFoldDB" id="A0A8X7SIP2"/>
<keyword evidence="4" id="KW-1185">Reference proteome</keyword>
<evidence type="ECO:0000256" key="1">
    <source>
        <dbReference type="SAM" id="MobiDB-lite"/>
    </source>
</evidence>
<sequence>MLLVILSSTLAMTSPIGDTRATTTFTVGRPAQDVDSEHKVGEVAVVESAPGDESRREKHIYTYPPHPSGTRLKSAKCGFPLSSTDLTFGNLPITFAGLTV</sequence>
<accession>A0A8X7SIP2</accession>
<organism evidence="3 4">
    <name type="scientific">Brassica carinata</name>
    <name type="common">Ethiopian mustard</name>
    <name type="synonym">Abyssinian cabbage</name>
    <dbReference type="NCBI Taxonomy" id="52824"/>
    <lineage>
        <taxon>Eukaryota</taxon>
        <taxon>Viridiplantae</taxon>
        <taxon>Streptophyta</taxon>
        <taxon>Embryophyta</taxon>
        <taxon>Tracheophyta</taxon>
        <taxon>Spermatophyta</taxon>
        <taxon>Magnoliopsida</taxon>
        <taxon>eudicotyledons</taxon>
        <taxon>Gunneridae</taxon>
        <taxon>Pentapetalae</taxon>
        <taxon>rosids</taxon>
        <taxon>malvids</taxon>
        <taxon>Brassicales</taxon>
        <taxon>Brassicaceae</taxon>
        <taxon>Brassiceae</taxon>
        <taxon>Brassica</taxon>
    </lineage>
</organism>
<dbReference type="Proteomes" id="UP000886595">
    <property type="component" value="Unassembled WGS sequence"/>
</dbReference>